<dbReference type="AlphaFoldDB" id="A0A7R9BU41"/>
<protein>
    <submittedName>
        <fullName evidence="2">Uncharacterized protein</fullName>
    </submittedName>
</protein>
<proteinExistence type="predicted"/>
<keyword evidence="3" id="KW-1185">Reference proteome</keyword>
<dbReference type="EMBL" id="OA883963">
    <property type="protein sequence ID" value="CAD7280074.1"/>
    <property type="molecule type" value="Genomic_DNA"/>
</dbReference>
<accession>A0A7R9BU41</accession>
<feature type="compositionally biased region" description="Acidic residues" evidence="1">
    <location>
        <begin position="305"/>
        <end position="315"/>
    </location>
</feature>
<dbReference type="EMBL" id="CAJPEX010001926">
    <property type="protein sequence ID" value="CAG0920226.1"/>
    <property type="molecule type" value="Genomic_DNA"/>
</dbReference>
<gene>
    <name evidence="2" type="ORF">NMOB1V02_LOCUS7738</name>
</gene>
<evidence type="ECO:0000313" key="3">
    <source>
        <dbReference type="Proteomes" id="UP000678499"/>
    </source>
</evidence>
<evidence type="ECO:0000313" key="2">
    <source>
        <dbReference type="EMBL" id="CAD7280074.1"/>
    </source>
</evidence>
<name>A0A7R9BU41_9CRUS</name>
<feature type="compositionally biased region" description="Acidic residues" evidence="1">
    <location>
        <begin position="269"/>
        <end position="278"/>
    </location>
</feature>
<feature type="non-terminal residue" evidence="2">
    <location>
        <position position="532"/>
    </location>
</feature>
<dbReference type="Proteomes" id="UP000678499">
    <property type="component" value="Unassembled WGS sequence"/>
</dbReference>
<reference evidence="2" key="1">
    <citation type="submission" date="2020-11" db="EMBL/GenBank/DDBJ databases">
        <authorList>
            <person name="Tran Van P."/>
        </authorList>
    </citation>
    <scope>NUCLEOTIDE SEQUENCE</scope>
</reference>
<sequence length="532" mass="59250">MLWLRHLAAACHTSSDPSATLAMKPAVTTSKSVSSMPMRTWRLPSTFPDSPAEDCQKSACQIQLSTGHNFCTPKIACQEHLHKFQSRIHNGARIIPPKLVAGHILEPGEPCLVLWVLAQDFHKGGPAHDQGPGLDRRPGLFQCLLLGWRRGDTYSMVEKIERVEDSRRLTVHKIFTRSKRASDKLTHILSVSESIRLTRHLLPVGHILEPVSIFGPSHKRAVSRRRTGVQVGRSHWRDAVFPTQLIVRSHSPQFPDYTVRDERAKNIPLDDDDDDYDEDVMKPYSASPTKTRGTIRDERAKNIPLDDDDDYDDEDVMKPYSASPTKTRGTNKVRTNSAYVNVMQFIDLINVQQKRFIDDDVDDDDEGVGSCERPESQMSMASTLTLTTERVALESTDSGVVDEEPCASTIPPPSSSLNSCAVNRYETTKTVSYVRKNLITNASVKSLSSSLRLLQHTTPSPECKLSWSSVCSHTSATVVVMLMRLCVEVQVHSNGNEPEGQVCANDCGLKLAKDEKVDDILCMFLTSSSLVE</sequence>
<organism evidence="2">
    <name type="scientific">Notodromas monacha</name>
    <dbReference type="NCBI Taxonomy" id="399045"/>
    <lineage>
        <taxon>Eukaryota</taxon>
        <taxon>Metazoa</taxon>
        <taxon>Ecdysozoa</taxon>
        <taxon>Arthropoda</taxon>
        <taxon>Crustacea</taxon>
        <taxon>Oligostraca</taxon>
        <taxon>Ostracoda</taxon>
        <taxon>Podocopa</taxon>
        <taxon>Podocopida</taxon>
        <taxon>Cypridocopina</taxon>
        <taxon>Cypridoidea</taxon>
        <taxon>Cyprididae</taxon>
        <taxon>Notodromas</taxon>
    </lineage>
</organism>
<feature type="region of interest" description="Disordered" evidence="1">
    <location>
        <begin position="257"/>
        <end position="330"/>
    </location>
</feature>
<evidence type="ECO:0000256" key="1">
    <source>
        <dbReference type="SAM" id="MobiDB-lite"/>
    </source>
</evidence>